<dbReference type="SUPFAM" id="SSF102405">
    <property type="entry name" value="MCP/YpsA-like"/>
    <property type="match status" value="1"/>
</dbReference>
<dbReference type="Gene3D" id="3.40.50.450">
    <property type="match status" value="1"/>
</dbReference>
<proteinExistence type="predicted"/>
<keyword evidence="2" id="KW-1185">Reference proteome</keyword>
<dbReference type="Proteomes" id="UP000241502">
    <property type="component" value="Segment"/>
</dbReference>
<evidence type="ECO:0000313" key="1">
    <source>
        <dbReference type="EMBL" id="AVO23100.1"/>
    </source>
</evidence>
<evidence type="ECO:0000313" key="2">
    <source>
        <dbReference type="Proteomes" id="UP000241502"/>
    </source>
</evidence>
<evidence type="ECO:0008006" key="3">
    <source>
        <dbReference type="Google" id="ProtNLM"/>
    </source>
</evidence>
<protein>
    <recommendedName>
        <fullName evidence="3">DNA recombination-mediator protein A</fullName>
    </recommendedName>
</protein>
<accession>A0A2P1JUR6</accession>
<gene>
    <name evidence="1" type="ORF">RIVERRIDER_12</name>
</gene>
<sequence>MKPKIYAGIGSRETPDNVLDAMYSIGYSMAEQGWGLRSGHAPGADTAFENGCIAAGGLKEIFVPWKGFEGAPGMHPAYSVPKFDDHLMAIAARFHPAWERCKDGARKLHARNVCQLMGRDPRNPLMTSVVIGWTRGAKGEGGTGQAFRIARHYNIPIFDLADPAQWDHLAKFVENFNK</sequence>
<name>A0A2P1JUR6_9CAUD</name>
<reference evidence="1" key="1">
    <citation type="submission" date="2018-02" db="EMBL/GenBank/DDBJ databases">
        <authorList>
            <person name="Miller M."/>
            <person name="Deiulio A."/>
            <person name="Douthitt C."/>
            <person name="McMahon J."/>
            <person name="Holland C."/>
            <person name="Wiersma-Koch H."/>
            <person name="Turechek W."/>
            <person name="D'Elia T."/>
        </authorList>
    </citation>
    <scope>NUCLEOTIDE SEQUENCE [LARGE SCALE GENOMIC DNA]</scope>
</reference>
<organism evidence="1 2">
    <name type="scientific">Xanthomonas phage RiverRider</name>
    <dbReference type="NCBI Taxonomy" id="2108116"/>
    <lineage>
        <taxon>Viruses</taxon>
        <taxon>Duplodnaviria</taxon>
        <taxon>Heunggongvirae</taxon>
        <taxon>Uroviricota</taxon>
        <taxon>Caudoviricetes</taxon>
        <taxon>Schitoviridae</taxon>
        <taxon>Riverridervirus</taxon>
        <taxon>Riverridervirus riverrider</taxon>
    </lineage>
</organism>
<dbReference type="EMBL" id="MG983743">
    <property type="protein sequence ID" value="AVO23100.1"/>
    <property type="molecule type" value="Genomic_DNA"/>
</dbReference>